<evidence type="ECO:0000256" key="5">
    <source>
        <dbReference type="SAM" id="Coils"/>
    </source>
</evidence>
<accession>A0A8S3FQH1</accession>
<keyword evidence="3 5" id="KW-0175">Coiled coil</keyword>
<evidence type="ECO:0000256" key="2">
    <source>
        <dbReference type="ARBA" id="ARBA00016725"/>
    </source>
</evidence>
<evidence type="ECO:0000256" key="3">
    <source>
        <dbReference type="ARBA" id="ARBA00023054"/>
    </source>
</evidence>
<dbReference type="Proteomes" id="UP000681967">
    <property type="component" value="Unassembled WGS sequence"/>
</dbReference>
<dbReference type="Gene3D" id="1.10.287.2610">
    <property type="match status" value="1"/>
</dbReference>
<dbReference type="GO" id="GO:0060285">
    <property type="term" value="P:cilium-dependent cell motility"/>
    <property type="evidence" value="ECO:0007669"/>
    <property type="project" value="TreeGrafter"/>
</dbReference>
<dbReference type="GO" id="GO:0003341">
    <property type="term" value="P:cilium movement"/>
    <property type="evidence" value="ECO:0007669"/>
    <property type="project" value="InterPro"/>
</dbReference>
<feature type="coiled-coil region" evidence="5">
    <location>
        <begin position="4"/>
        <end position="45"/>
    </location>
</feature>
<feature type="non-terminal residue" evidence="6">
    <location>
        <position position="1"/>
    </location>
</feature>
<comment type="function">
    <text evidence="4">Required for assembly of dynein regulatory complex (DRC) and inner dynein arm (IDA) complexes, which are responsible for ciliary beat regulation, thereby playing a central role in motility in cilia and flagella. Probably acts together with CCDC40 to form a molecular ruler that determines the 96 nanometer (nm) repeat length and arrangements of components in cilia and flagella. Not required for outer dynein arm complexes assembly.</text>
</comment>
<dbReference type="Pfam" id="PF24161">
    <property type="entry name" value="CCDC39"/>
    <property type="match status" value="1"/>
</dbReference>
<comment type="similarity">
    <text evidence="1">Belongs to the CCDC39 family.</text>
</comment>
<name>A0A8S3FQH1_9BILA</name>
<sequence>QNENNKKKYEYDQLQNQIKILNEELRIVKRDFDQLMIEKNDLSEKFLQFDLYTTLSDKLIKKLNDEKEDYLVEENLLHIELKRLKNILFASSEINLTLEQQKIELHKVFDSSIAKALKLCIFKIINWNWSLLVFQRQKGVSEHSAKKTKLVA</sequence>
<dbReference type="GO" id="GO:0005930">
    <property type="term" value="C:axoneme"/>
    <property type="evidence" value="ECO:0007669"/>
    <property type="project" value="InterPro"/>
</dbReference>
<dbReference type="EMBL" id="CAJOBH010249214">
    <property type="protein sequence ID" value="CAF5134028.1"/>
    <property type="molecule type" value="Genomic_DNA"/>
</dbReference>
<protein>
    <recommendedName>
        <fullName evidence="2">Coiled-coil domain-containing protein 39</fullName>
    </recommendedName>
</protein>
<comment type="caution">
    <text evidence="6">The sequence shown here is derived from an EMBL/GenBank/DDBJ whole genome shotgun (WGS) entry which is preliminary data.</text>
</comment>
<evidence type="ECO:0000256" key="4">
    <source>
        <dbReference type="ARBA" id="ARBA00045182"/>
    </source>
</evidence>
<evidence type="ECO:0000313" key="7">
    <source>
        <dbReference type="Proteomes" id="UP000681967"/>
    </source>
</evidence>
<evidence type="ECO:0000313" key="6">
    <source>
        <dbReference type="EMBL" id="CAF5134028.1"/>
    </source>
</evidence>
<dbReference type="GO" id="GO:0036159">
    <property type="term" value="P:inner dynein arm assembly"/>
    <property type="evidence" value="ECO:0007669"/>
    <property type="project" value="InterPro"/>
</dbReference>
<dbReference type="AlphaFoldDB" id="A0A8S3FQH1"/>
<dbReference type="PANTHER" id="PTHR18962">
    <property type="entry name" value="COILED-COIL DOMAIN-CONTAINING PROTEIN 39"/>
    <property type="match status" value="1"/>
</dbReference>
<evidence type="ECO:0000256" key="1">
    <source>
        <dbReference type="ARBA" id="ARBA00005805"/>
    </source>
</evidence>
<proteinExistence type="inferred from homology"/>
<dbReference type="PANTHER" id="PTHR18962:SF0">
    <property type="entry name" value="COILED-COIL DOMAIN-CONTAINING PROTEIN 39"/>
    <property type="match status" value="1"/>
</dbReference>
<reference evidence="6" key="1">
    <citation type="submission" date="2021-02" db="EMBL/GenBank/DDBJ databases">
        <authorList>
            <person name="Nowell W R."/>
        </authorList>
    </citation>
    <scope>NUCLEOTIDE SEQUENCE</scope>
</reference>
<gene>
    <name evidence="6" type="ORF">BYL167_LOCUS69001</name>
</gene>
<organism evidence="6 7">
    <name type="scientific">Rotaria magnacalcarata</name>
    <dbReference type="NCBI Taxonomy" id="392030"/>
    <lineage>
        <taxon>Eukaryota</taxon>
        <taxon>Metazoa</taxon>
        <taxon>Spiralia</taxon>
        <taxon>Gnathifera</taxon>
        <taxon>Rotifera</taxon>
        <taxon>Eurotatoria</taxon>
        <taxon>Bdelloidea</taxon>
        <taxon>Philodinida</taxon>
        <taxon>Philodinidae</taxon>
        <taxon>Rotaria</taxon>
    </lineage>
</organism>
<dbReference type="InterPro" id="IPR033290">
    <property type="entry name" value="CCDC39"/>
</dbReference>